<reference evidence="2 3" key="1">
    <citation type="journal article" date="2012" name="PLoS ONE">
        <title>Complete Genome and Transcriptomes of Streptococcus parasanguinis FW213: Phylogenic Relations and Potential Virulence Mechanisms.</title>
        <authorList>
            <person name="Geng J."/>
            <person name="Chiu C.H."/>
            <person name="Tang P."/>
            <person name="Chen Y."/>
            <person name="Shieh H.R."/>
            <person name="Hu S."/>
            <person name="Chen Y.Y."/>
        </authorList>
    </citation>
    <scope>NUCLEOTIDE SEQUENCE [LARGE SCALE GENOMIC DNA]</scope>
    <source>
        <strain evidence="2 3">FW213</strain>
    </source>
</reference>
<keyword evidence="1" id="KW-1133">Transmembrane helix</keyword>
<proteinExistence type="predicted"/>
<keyword evidence="1" id="KW-0472">Membrane</keyword>
<sequence length="102" mass="12221">MFFFLENCKIKKRTEKGAYTMSNDLILMGVVIVLFGLYFTLQVELNKVRNQFTHYLLKPGSISKEQREKYLKEPEIEAIRLIRLDYRIGLQNAKLVYEQWKK</sequence>
<dbReference type="KEGG" id="scf:Spaf_1210"/>
<evidence type="ECO:0000256" key="1">
    <source>
        <dbReference type="SAM" id="Phobius"/>
    </source>
</evidence>
<evidence type="ECO:0000313" key="2">
    <source>
        <dbReference type="EMBL" id="AFJ26194.1"/>
    </source>
</evidence>
<organism evidence="2 3">
    <name type="scientific">Streptococcus parasanguinis FW213</name>
    <dbReference type="NCBI Taxonomy" id="1114965"/>
    <lineage>
        <taxon>Bacteria</taxon>
        <taxon>Bacillati</taxon>
        <taxon>Bacillota</taxon>
        <taxon>Bacilli</taxon>
        <taxon>Lactobacillales</taxon>
        <taxon>Streptococcaceae</taxon>
        <taxon>Streptococcus</taxon>
    </lineage>
</organism>
<dbReference type="PATRIC" id="fig|1114965.3.peg.1164"/>
<dbReference type="Proteomes" id="UP000002865">
    <property type="component" value="Chromosome"/>
</dbReference>
<dbReference type="PaxDb" id="1114965-Spaf_1210"/>
<dbReference type="EMBL" id="CP003122">
    <property type="protein sequence ID" value="AFJ26194.1"/>
    <property type="molecule type" value="Genomic_DNA"/>
</dbReference>
<gene>
    <name evidence="2" type="ORF">Spaf_1210</name>
</gene>
<dbReference type="HOGENOM" id="CLU_2556756_0_0_9"/>
<dbReference type="STRING" id="1114965.Spaf_1210"/>
<protein>
    <submittedName>
        <fullName evidence="2">Uncharacterized protein</fullName>
    </submittedName>
</protein>
<name>I1ZMC0_STRPA</name>
<dbReference type="AlphaFoldDB" id="I1ZMC0"/>
<accession>I1ZMC0</accession>
<evidence type="ECO:0000313" key="3">
    <source>
        <dbReference type="Proteomes" id="UP000002865"/>
    </source>
</evidence>
<keyword evidence="1" id="KW-0812">Transmembrane</keyword>
<feature type="transmembrane region" description="Helical" evidence="1">
    <location>
        <begin position="21"/>
        <end position="41"/>
    </location>
</feature>